<dbReference type="OrthoDB" id="9793277at2"/>
<evidence type="ECO:0000313" key="8">
    <source>
        <dbReference type="EMBL" id="SDJ93992.1"/>
    </source>
</evidence>
<dbReference type="Gene3D" id="1.10.260.40">
    <property type="entry name" value="lambda repressor-like DNA-binding domains"/>
    <property type="match status" value="1"/>
</dbReference>
<dbReference type="SMART" id="SM00530">
    <property type="entry name" value="HTH_XRE"/>
    <property type="match status" value="1"/>
</dbReference>
<reference evidence="7 9" key="1">
    <citation type="submission" date="2015-07" db="EMBL/GenBank/DDBJ databases">
        <title>Fjat-14205 dsm 2895.</title>
        <authorList>
            <person name="Liu B."/>
            <person name="Wang J."/>
            <person name="Zhu Y."/>
            <person name="Liu G."/>
            <person name="Chen Q."/>
            <person name="Chen Z."/>
            <person name="Lan J."/>
            <person name="Che J."/>
            <person name="Ge C."/>
            <person name="Shi H."/>
            <person name="Pan Z."/>
            <person name="Liu X."/>
        </authorList>
    </citation>
    <scope>NUCLEOTIDE SEQUENCE [LARGE SCALE GENOMIC DNA]</scope>
    <source>
        <strain evidence="7 9">DSM 2895</strain>
    </source>
</reference>
<keyword evidence="7" id="KW-0238">DNA-binding</keyword>
<evidence type="ECO:0000256" key="4">
    <source>
        <dbReference type="ARBA" id="ARBA00023136"/>
    </source>
</evidence>
<dbReference type="EMBL" id="LGUG01000004">
    <property type="protein sequence ID" value="KON97062.1"/>
    <property type="molecule type" value="Genomic_DNA"/>
</dbReference>
<name>A0A0D1X8S2_ANEMI</name>
<evidence type="ECO:0000256" key="5">
    <source>
        <dbReference type="SAM" id="Phobius"/>
    </source>
</evidence>
<evidence type="ECO:0000259" key="6">
    <source>
        <dbReference type="PROSITE" id="PS50943"/>
    </source>
</evidence>
<dbReference type="RefSeq" id="WP_043068617.1">
    <property type="nucleotide sequence ID" value="NZ_BJOA01000114.1"/>
</dbReference>
<dbReference type="EMBL" id="FNED01000033">
    <property type="protein sequence ID" value="SDJ93992.1"/>
    <property type="molecule type" value="Genomic_DNA"/>
</dbReference>
<dbReference type="Proteomes" id="UP000182836">
    <property type="component" value="Unassembled WGS sequence"/>
</dbReference>
<dbReference type="SUPFAM" id="SSF47413">
    <property type="entry name" value="lambda repressor-like DNA-binding domains"/>
    <property type="match status" value="1"/>
</dbReference>
<evidence type="ECO:0000313" key="7">
    <source>
        <dbReference type="EMBL" id="KON97062.1"/>
    </source>
</evidence>
<dbReference type="Pfam" id="PF06803">
    <property type="entry name" value="DUF1232"/>
    <property type="match status" value="1"/>
</dbReference>
<dbReference type="Proteomes" id="UP000037269">
    <property type="component" value="Unassembled WGS sequence"/>
</dbReference>
<feature type="transmembrane region" description="Helical" evidence="5">
    <location>
        <begin position="166"/>
        <end position="185"/>
    </location>
</feature>
<dbReference type="GO" id="GO:0003677">
    <property type="term" value="F:DNA binding"/>
    <property type="evidence" value="ECO:0007669"/>
    <property type="project" value="UniProtKB-KW"/>
</dbReference>
<dbReference type="GO" id="GO:0012505">
    <property type="term" value="C:endomembrane system"/>
    <property type="evidence" value="ECO:0007669"/>
    <property type="project" value="UniProtKB-SubCell"/>
</dbReference>
<dbReference type="AlphaFoldDB" id="A0A0D1X8S2"/>
<feature type="domain" description="HTH cro/C1-type" evidence="6">
    <location>
        <begin position="14"/>
        <end position="68"/>
    </location>
</feature>
<comment type="subcellular location">
    <subcellularLocation>
        <location evidence="1">Endomembrane system</location>
        <topology evidence="1">Multi-pass membrane protein</topology>
    </subcellularLocation>
</comment>
<keyword evidence="4 5" id="KW-0472">Membrane</keyword>
<evidence type="ECO:0000313" key="10">
    <source>
        <dbReference type="Proteomes" id="UP000182836"/>
    </source>
</evidence>
<proteinExistence type="predicted"/>
<dbReference type="InterPro" id="IPR001387">
    <property type="entry name" value="Cro/C1-type_HTH"/>
</dbReference>
<evidence type="ECO:0000313" key="9">
    <source>
        <dbReference type="Proteomes" id="UP000037269"/>
    </source>
</evidence>
<dbReference type="InterPro" id="IPR010982">
    <property type="entry name" value="Lambda_DNA-bd_dom_sf"/>
</dbReference>
<evidence type="ECO:0000256" key="2">
    <source>
        <dbReference type="ARBA" id="ARBA00022692"/>
    </source>
</evidence>
<organism evidence="7 9">
    <name type="scientific">Aneurinibacillus migulanus</name>
    <name type="common">Bacillus migulanus</name>
    <dbReference type="NCBI Taxonomy" id="47500"/>
    <lineage>
        <taxon>Bacteria</taxon>
        <taxon>Bacillati</taxon>
        <taxon>Bacillota</taxon>
        <taxon>Bacilli</taxon>
        <taxon>Bacillales</taxon>
        <taxon>Paenibacillaceae</taxon>
        <taxon>Aneurinibacillus group</taxon>
        <taxon>Aneurinibacillus</taxon>
    </lineage>
</organism>
<dbReference type="PATRIC" id="fig|47500.8.peg.4208"/>
<gene>
    <name evidence="7" type="ORF">AF333_17880</name>
    <name evidence="8" type="ORF">SAMN04487909_13323</name>
</gene>
<accession>A0A0D1X8S2</accession>
<dbReference type="GeneID" id="42307035"/>
<dbReference type="CDD" id="cd00093">
    <property type="entry name" value="HTH_XRE"/>
    <property type="match status" value="1"/>
</dbReference>
<protein>
    <submittedName>
        <fullName evidence="7">DNA-binding protein</fullName>
    </submittedName>
</protein>
<dbReference type="Pfam" id="PF01381">
    <property type="entry name" value="HTH_3"/>
    <property type="match status" value="1"/>
</dbReference>
<evidence type="ECO:0000256" key="1">
    <source>
        <dbReference type="ARBA" id="ARBA00004127"/>
    </source>
</evidence>
<dbReference type="InterPro" id="IPR010652">
    <property type="entry name" value="DUF1232"/>
</dbReference>
<sequence>MFEDRRNIHLGLLLKTLLKERSLSMRKLSVLSGIDTATISRIINGKQKANLQHLQKFSECLGVPTGELFEAAGFNIEWRQENADSDIHNSVEVIQNFLESAKLLDQQYTTARVEQLLVNYKQYAQTEEGKESILKNFEAKIRKVDGIGPFIGHLKQMYEKFRYEKCTLVESALMGSALFYFILPVDVIPDYLFPIGYLDDAMAVSIVLNQLSKMKNVQKEG</sequence>
<evidence type="ECO:0000256" key="3">
    <source>
        <dbReference type="ARBA" id="ARBA00022989"/>
    </source>
</evidence>
<keyword evidence="2 5" id="KW-0812">Transmembrane</keyword>
<keyword evidence="9" id="KW-1185">Reference proteome</keyword>
<dbReference type="STRING" id="47500.AF333_17880"/>
<reference evidence="8 10" key="2">
    <citation type="submission" date="2016-10" db="EMBL/GenBank/DDBJ databases">
        <authorList>
            <person name="de Groot N.N."/>
        </authorList>
    </citation>
    <scope>NUCLEOTIDE SEQUENCE [LARGE SCALE GENOMIC DNA]</scope>
    <source>
        <strain evidence="8 10">DSM 2895</strain>
    </source>
</reference>
<dbReference type="PROSITE" id="PS50943">
    <property type="entry name" value="HTH_CROC1"/>
    <property type="match status" value="1"/>
</dbReference>
<keyword evidence="3 5" id="KW-1133">Transmembrane helix</keyword>